<dbReference type="GO" id="GO:0003700">
    <property type="term" value="F:DNA-binding transcription factor activity"/>
    <property type="evidence" value="ECO:0007669"/>
    <property type="project" value="TreeGrafter"/>
</dbReference>
<dbReference type="InterPro" id="IPR001647">
    <property type="entry name" value="HTH_TetR"/>
</dbReference>
<dbReference type="GO" id="GO:0000976">
    <property type="term" value="F:transcription cis-regulatory region binding"/>
    <property type="evidence" value="ECO:0007669"/>
    <property type="project" value="TreeGrafter"/>
</dbReference>
<keyword evidence="1" id="KW-0678">Repressor</keyword>
<dbReference type="Pfam" id="PF00440">
    <property type="entry name" value="TetR_N"/>
    <property type="match status" value="1"/>
</dbReference>
<dbReference type="SUPFAM" id="SSF46689">
    <property type="entry name" value="Homeodomain-like"/>
    <property type="match status" value="1"/>
</dbReference>
<evidence type="ECO:0000259" key="7">
    <source>
        <dbReference type="PROSITE" id="PS50977"/>
    </source>
</evidence>
<dbReference type="InterPro" id="IPR050109">
    <property type="entry name" value="HTH-type_TetR-like_transc_reg"/>
</dbReference>
<dbReference type="InterPro" id="IPR039538">
    <property type="entry name" value="BetI_C"/>
</dbReference>
<dbReference type="PROSITE" id="PS50977">
    <property type="entry name" value="HTH_TETR_2"/>
    <property type="match status" value="1"/>
</dbReference>
<dbReference type="PANTHER" id="PTHR30055">
    <property type="entry name" value="HTH-TYPE TRANSCRIPTIONAL REGULATOR RUTR"/>
    <property type="match status" value="1"/>
</dbReference>
<evidence type="ECO:0000256" key="1">
    <source>
        <dbReference type="ARBA" id="ARBA00022491"/>
    </source>
</evidence>
<feature type="region of interest" description="Disordered" evidence="6">
    <location>
        <begin position="209"/>
        <end position="250"/>
    </location>
</feature>
<dbReference type="Pfam" id="PF13977">
    <property type="entry name" value="TetR_C_6"/>
    <property type="match status" value="1"/>
</dbReference>
<reference evidence="8" key="1">
    <citation type="submission" date="2021-01" db="EMBL/GenBank/DDBJ databases">
        <title>Whole genome shotgun sequence of Actinoplanes siamensis NBRC 109076.</title>
        <authorList>
            <person name="Komaki H."/>
            <person name="Tamura T."/>
        </authorList>
    </citation>
    <scope>NUCLEOTIDE SEQUENCE</scope>
    <source>
        <strain evidence="8">NBRC 109076</strain>
    </source>
</reference>
<evidence type="ECO:0000256" key="2">
    <source>
        <dbReference type="ARBA" id="ARBA00023015"/>
    </source>
</evidence>
<keyword evidence="9" id="KW-1185">Reference proteome</keyword>
<sequence length="250" mass="26880">MPKRVDHEQRRRQIGEALLRIASTRGLQSATMREVATEAGVSLRLVQYYFQTKEQLLLAALAFLAEQLTERVSASIRALGPVTPRTVVYGTLTAVLPTDEESVRVTRAYTGFYTLLFSGEGAEMATRHGATYPDKVESLLAKHIAAAQETGEVAADVDPALTAAALLALTNGLGSSVLGGQRDGAAALRILEDQLGRLFRAEESSIPAQVPQPLVATGTNTDERQQPSPGQARGHDLHTSTATDSRFQSR</sequence>
<dbReference type="Gene3D" id="1.10.357.10">
    <property type="entry name" value="Tetracycline Repressor, domain 2"/>
    <property type="match status" value="1"/>
</dbReference>
<dbReference type="SUPFAM" id="SSF48498">
    <property type="entry name" value="Tetracyclin repressor-like, C-terminal domain"/>
    <property type="match status" value="1"/>
</dbReference>
<dbReference type="EMBL" id="BOMW01000023">
    <property type="protein sequence ID" value="GIF05072.1"/>
    <property type="molecule type" value="Genomic_DNA"/>
</dbReference>
<feature type="DNA-binding region" description="H-T-H motif" evidence="5">
    <location>
        <begin position="31"/>
        <end position="50"/>
    </location>
</feature>
<feature type="domain" description="HTH tetR-type" evidence="7">
    <location>
        <begin position="8"/>
        <end position="68"/>
    </location>
</feature>
<name>A0A919N647_9ACTN</name>
<evidence type="ECO:0000313" key="8">
    <source>
        <dbReference type="EMBL" id="GIF05072.1"/>
    </source>
</evidence>
<evidence type="ECO:0000256" key="3">
    <source>
        <dbReference type="ARBA" id="ARBA00023125"/>
    </source>
</evidence>
<organism evidence="8 9">
    <name type="scientific">Actinoplanes siamensis</name>
    <dbReference type="NCBI Taxonomy" id="1223317"/>
    <lineage>
        <taxon>Bacteria</taxon>
        <taxon>Bacillati</taxon>
        <taxon>Actinomycetota</taxon>
        <taxon>Actinomycetes</taxon>
        <taxon>Micromonosporales</taxon>
        <taxon>Micromonosporaceae</taxon>
        <taxon>Actinoplanes</taxon>
    </lineage>
</organism>
<feature type="compositionally biased region" description="Polar residues" evidence="6">
    <location>
        <begin position="239"/>
        <end position="250"/>
    </location>
</feature>
<evidence type="ECO:0000256" key="6">
    <source>
        <dbReference type="SAM" id="MobiDB-lite"/>
    </source>
</evidence>
<dbReference type="RefSeq" id="WP_203679509.1">
    <property type="nucleotide sequence ID" value="NZ_BOMW01000023.1"/>
</dbReference>
<dbReference type="InterPro" id="IPR009057">
    <property type="entry name" value="Homeodomain-like_sf"/>
</dbReference>
<protein>
    <recommendedName>
        <fullName evidence="7">HTH tetR-type domain-containing protein</fullName>
    </recommendedName>
</protein>
<comment type="caution">
    <text evidence="8">The sequence shown here is derived from an EMBL/GenBank/DDBJ whole genome shotgun (WGS) entry which is preliminary data.</text>
</comment>
<gene>
    <name evidence="8" type="ORF">Asi03nite_26100</name>
</gene>
<evidence type="ECO:0000256" key="4">
    <source>
        <dbReference type="ARBA" id="ARBA00023163"/>
    </source>
</evidence>
<keyword evidence="3 5" id="KW-0238">DNA-binding</keyword>
<accession>A0A919N647</accession>
<dbReference type="PANTHER" id="PTHR30055:SF226">
    <property type="entry name" value="HTH-TYPE TRANSCRIPTIONAL REGULATOR PKSA"/>
    <property type="match status" value="1"/>
</dbReference>
<dbReference type="Proteomes" id="UP000629619">
    <property type="component" value="Unassembled WGS sequence"/>
</dbReference>
<evidence type="ECO:0000256" key="5">
    <source>
        <dbReference type="PROSITE-ProRule" id="PRU00335"/>
    </source>
</evidence>
<dbReference type="AlphaFoldDB" id="A0A919N647"/>
<proteinExistence type="predicted"/>
<keyword evidence="2" id="KW-0805">Transcription regulation</keyword>
<dbReference type="InterPro" id="IPR036271">
    <property type="entry name" value="Tet_transcr_reg_TetR-rel_C_sf"/>
</dbReference>
<evidence type="ECO:0000313" key="9">
    <source>
        <dbReference type="Proteomes" id="UP000629619"/>
    </source>
</evidence>
<keyword evidence="4" id="KW-0804">Transcription</keyword>